<dbReference type="Proteomes" id="UP000245678">
    <property type="component" value="Unassembled WGS sequence"/>
</dbReference>
<proteinExistence type="predicted"/>
<dbReference type="AlphaFoldDB" id="A0A316H8A5"/>
<dbReference type="GO" id="GO:0046464">
    <property type="term" value="P:acylglycerol catabolic process"/>
    <property type="evidence" value="ECO:0007669"/>
    <property type="project" value="TreeGrafter"/>
</dbReference>
<dbReference type="InterPro" id="IPR000073">
    <property type="entry name" value="AB_hydrolase_1"/>
</dbReference>
<dbReference type="PANTHER" id="PTHR43798">
    <property type="entry name" value="MONOACYLGLYCEROL LIPASE"/>
    <property type="match status" value="1"/>
</dbReference>
<reference evidence="2 3" key="1">
    <citation type="submission" date="2018-05" db="EMBL/GenBank/DDBJ databases">
        <title>Genomic Encyclopedia of Archaeal and Bacterial Type Strains, Phase II (KMG-II): from individual species to whole genera.</title>
        <authorList>
            <person name="Goeker M."/>
        </authorList>
    </citation>
    <scope>NUCLEOTIDE SEQUENCE [LARGE SCALE GENOMIC DNA]</scope>
    <source>
        <strain evidence="2 3">DSM 19975</strain>
    </source>
</reference>
<dbReference type="RefSeq" id="WP_109608989.1">
    <property type="nucleotide sequence ID" value="NZ_QGHA01000006.1"/>
</dbReference>
<dbReference type="GO" id="GO:0016020">
    <property type="term" value="C:membrane"/>
    <property type="evidence" value="ECO:0007669"/>
    <property type="project" value="TreeGrafter"/>
</dbReference>
<accession>A0A316H8A5</accession>
<dbReference type="Pfam" id="PF00561">
    <property type="entry name" value="Abhydrolase_1"/>
    <property type="match status" value="1"/>
</dbReference>
<evidence type="ECO:0000259" key="1">
    <source>
        <dbReference type="Pfam" id="PF00561"/>
    </source>
</evidence>
<dbReference type="PRINTS" id="PR00111">
    <property type="entry name" value="ABHYDROLASE"/>
</dbReference>
<gene>
    <name evidence="2" type="ORF">LX99_03470</name>
</gene>
<feature type="domain" description="AB hydrolase-1" evidence="1">
    <location>
        <begin position="27"/>
        <end position="248"/>
    </location>
</feature>
<evidence type="ECO:0000313" key="3">
    <source>
        <dbReference type="Proteomes" id="UP000245678"/>
    </source>
</evidence>
<organism evidence="2 3">
    <name type="scientific">Mucilaginibacter oryzae</name>
    <dbReference type="NCBI Taxonomy" id="468058"/>
    <lineage>
        <taxon>Bacteria</taxon>
        <taxon>Pseudomonadati</taxon>
        <taxon>Bacteroidota</taxon>
        <taxon>Sphingobacteriia</taxon>
        <taxon>Sphingobacteriales</taxon>
        <taxon>Sphingobacteriaceae</taxon>
        <taxon>Mucilaginibacter</taxon>
    </lineage>
</organism>
<sequence length="271" mass="30129">MLKLETTIIDNLEIRYAKSAGNFSENILLLSPLPESIRAFEPIWDKLAAMANVIAIDLPGFGKSQSRAELLAPIALSAFVIKAIAHFNWESAHIAGPDVGSSVALFIAQYHPEKIKSAIIGSAACVFPIQADGILTDMIMEPTLDGLKKLGSKAIISGALANMTQYQLPADVREDYMNSYEDGRFWDTMLFLKKLPHDLPKLDLREIRIPVQIIWGKDDPLAILKNGEVLHEQLPKNKFSILNSGHYAWEDTHSEYADILINWVSGGYRDI</sequence>
<evidence type="ECO:0000313" key="2">
    <source>
        <dbReference type="EMBL" id="PWK76603.1"/>
    </source>
</evidence>
<dbReference type="InterPro" id="IPR029058">
    <property type="entry name" value="AB_hydrolase_fold"/>
</dbReference>
<dbReference type="InterPro" id="IPR050266">
    <property type="entry name" value="AB_hydrolase_sf"/>
</dbReference>
<dbReference type="PANTHER" id="PTHR43798:SF33">
    <property type="entry name" value="HYDROLASE, PUTATIVE (AFU_ORTHOLOGUE AFUA_2G14860)-RELATED"/>
    <property type="match status" value="1"/>
</dbReference>
<keyword evidence="3" id="KW-1185">Reference proteome</keyword>
<dbReference type="GO" id="GO:0047372">
    <property type="term" value="F:monoacylglycerol lipase activity"/>
    <property type="evidence" value="ECO:0007669"/>
    <property type="project" value="TreeGrafter"/>
</dbReference>
<dbReference type="Gene3D" id="3.40.50.1820">
    <property type="entry name" value="alpha/beta hydrolase"/>
    <property type="match status" value="1"/>
</dbReference>
<dbReference type="SUPFAM" id="SSF53474">
    <property type="entry name" value="alpha/beta-Hydrolases"/>
    <property type="match status" value="1"/>
</dbReference>
<comment type="caution">
    <text evidence="2">The sequence shown here is derived from an EMBL/GenBank/DDBJ whole genome shotgun (WGS) entry which is preliminary data.</text>
</comment>
<protein>
    <submittedName>
        <fullName evidence="2">Pimeloyl-ACP methyl ester carboxylesterase</fullName>
    </submittedName>
</protein>
<dbReference type="EMBL" id="QGHA01000006">
    <property type="protein sequence ID" value="PWK76603.1"/>
    <property type="molecule type" value="Genomic_DNA"/>
</dbReference>
<name>A0A316H8A5_9SPHI</name>